<evidence type="ECO:0000313" key="8">
    <source>
        <dbReference type="Proteomes" id="UP000708208"/>
    </source>
</evidence>
<dbReference type="GO" id="GO:0050909">
    <property type="term" value="P:sensory perception of taste"/>
    <property type="evidence" value="ECO:0007669"/>
    <property type="project" value="InterPro"/>
</dbReference>
<proteinExistence type="predicted"/>
<comment type="subcellular location">
    <subcellularLocation>
        <location evidence="1">Cell membrane</location>
        <topology evidence="1">Multi-pass membrane protein</topology>
    </subcellularLocation>
</comment>
<evidence type="ECO:0008006" key="9">
    <source>
        <dbReference type="Google" id="ProtNLM"/>
    </source>
</evidence>
<keyword evidence="4 6" id="KW-1133">Transmembrane helix</keyword>
<evidence type="ECO:0000256" key="3">
    <source>
        <dbReference type="ARBA" id="ARBA00022692"/>
    </source>
</evidence>
<protein>
    <recommendedName>
        <fullName evidence="9">Gustatory receptor</fullName>
    </recommendedName>
</protein>
<dbReference type="EMBL" id="CAJVCH010158160">
    <property type="protein sequence ID" value="CAG7728074.1"/>
    <property type="molecule type" value="Genomic_DNA"/>
</dbReference>
<evidence type="ECO:0000256" key="4">
    <source>
        <dbReference type="ARBA" id="ARBA00022989"/>
    </source>
</evidence>
<dbReference type="Proteomes" id="UP000708208">
    <property type="component" value="Unassembled WGS sequence"/>
</dbReference>
<feature type="transmembrane region" description="Helical" evidence="6">
    <location>
        <begin position="73"/>
        <end position="92"/>
    </location>
</feature>
<keyword evidence="2" id="KW-1003">Cell membrane</keyword>
<dbReference type="Pfam" id="PF08395">
    <property type="entry name" value="7tm_7"/>
    <property type="match status" value="1"/>
</dbReference>
<feature type="transmembrane region" description="Helical" evidence="6">
    <location>
        <begin position="152"/>
        <end position="172"/>
    </location>
</feature>
<evidence type="ECO:0000256" key="1">
    <source>
        <dbReference type="ARBA" id="ARBA00004651"/>
    </source>
</evidence>
<evidence type="ECO:0000256" key="2">
    <source>
        <dbReference type="ARBA" id="ARBA00022475"/>
    </source>
</evidence>
<dbReference type="InterPro" id="IPR013604">
    <property type="entry name" value="7TM_chemorcpt"/>
</dbReference>
<accession>A0A8J2P220</accession>
<feature type="transmembrane region" description="Helical" evidence="6">
    <location>
        <begin position="47"/>
        <end position="67"/>
    </location>
</feature>
<dbReference type="AlphaFoldDB" id="A0A8J2P220"/>
<gene>
    <name evidence="7" type="ORF">AFUS01_LOCUS16883</name>
</gene>
<sequence>IRKSVDEKQKLERIDADVIQIWNQSVLFVRNQTDLLISHLKTAETMFVGRCIIFITLFLFTMFNIPVKNSSIFFFQIAWGCYATFQLVRLYLKTSQAERITSAEYNLCKQLASIDPTALAPECELKIKHLHYLVSHKETKIRFGSYITYNRSLVLSVFSQVVTYLIVLMQFANK</sequence>
<evidence type="ECO:0000313" key="7">
    <source>
        <dbReference type="EMBL" id="CAG7728074.1"/>
    </source>
</evidence>
<feature type="non-terminal residue" evidence="7">
    <location>
        <position position="1"/>
    </location>
</feature>
<comment type="caution">
    <text evidence="7">The sequence shown here is derived from an EMBL/GenBank/DDBJ whole genome shotgun (WGS) entry which is preliminary data.</text>
</comment>
<evidence type="ECO:0000256" key="5">
    <source>
        <dbReference type="ARBA" id="ARBA00023136"/>
    </source>
</evidence>
<keyword evidence="5 6" id="KW-0472">Membrane</keyword>
<organism evidence="7 8">
    <name type="scientific">Allacma fusca</name>
    <dbReference type="NCBI Taxonomy" id="39272"/>
    <lineage>
        <taxon>Eukaryota</taxon>
        <taxon>Metazoa</taxon>
        <taxon>Ecdysozoa</taxon>
        <taxon>Arthropoda</taxon>
        <taxon>Hexapoda</taxon>
        <taxon>Collembola</taxon>
        <taxon>Symphypleona</taxon>
        <taxon>Sminthuridae</taxon>
        <taxon>Allacma</taxon>
    </lineage>
</organism>
<dbReference type="GO" id="GO:0005886">
    <property type="term" value="C:plasma membrane"/>
    <property type="evidence" value="ECO:0007669"/>
    <property type="project" value="UniProtKB-SubCell"/>
</dbReference>
<name>A0A8J2P220_9HEXA</name>
<keyword evidence="3 6" id="KW-0812">Transmembrane</keyword>
<keyword evidence="8" id="KW-1185">Reference proteome</keyword>
<evidence type="ECO:0000256" key="6">
    <source>
        <dbReference type="SAM" id="Phobius"/>
    </source>
</evidence>
<reference evidence="7" key="1">
    <citation type="submission" date="2021-06" db="EMBL/GenBank/DDBJ databases">
        <authorList>
            <person name="Hodson N. C."/>
            <person name="Mongue J. A."/>
            <person name="Jaron S. K."/>
        </authorList>
    </citation>
    <scope>NUCLEOTIDE SEQUENCE</scope>
</reference>